<dbReference type="Proteomes" id="UP000499080">
    <property type="component" value="Unassembled WGS sequence"/>
</dbReference>
<comment type="caution">
    <text evidence="1">The sequence shown here is derived from an EMBL/GenBank/DDBJ whole genome shotgun (WGS) entry which is preliminary data.</text>
</comment>
<organism evidence="1 2">
    <name type="scientific">Araneus ventricosus</name>
    <name type="common">Orbweaver spider</name>
    <name type="synonym">Epeira ventricosa</name>
    <dbReference type="NCBI Taxonomy" id="182803"/>
    <lineage>
        <taxon>Eukaryota</taxon>
        <taxon>Metazoa</taxon>
        <taxon>Ecdysozoa</taxon>
        <taxon>Arthropoda</taxon>
        <taxon>Chelicerata</taxon>
        <taxon>Arachnida</taxon>
        <taxon>Araneae</taxon>
        <taxon>Araneomorphae</taxon>
        <taxon>Entelegynae</taxon>
        <taxon>Araneoidea</taxon>
        <taxon>Araneidae</taxon>
        <taxon>Araneus</taxon>
    </lineage>
</organism>
<dbReference type="EMBL" id="BGPR01026774">
    <property type="protein sequence ID" value="GBN96781.1"/>
    <property type="molecule type" value="Genomic_DNA"/>
</dbReference>
<name>A0A4Y2T9A0_ARAVE</name>
<gene>
    <name evidence="1" type="ORF">AVEN_47527_1</name>
</gene>
<dbReference type="AlphaFoldDB" id="A0A4Y2T9A0"/>
<keyword evidence="2" id="KW-1185">Reference proteome</keyword>
<evidence type="ECO:0000313" key="2">
    <source>
        <dbReference type="Proteomes" id="UP000499080"/>
    </source>
</evidence>
<evidence type="ECO:0000313" key="1">
    <source>
        <dbReference type="EMBL" id="GBN96781.1"/>
    </source>
</evidence>
<proteinExistence type="predicted"/>
<reference evidence="1 2" key="1">
    <citation type="journal article" date="2019" name="Sci. Rep.">
        <title>Orb-weaving spider Araneus ventricosus genome elucidates the spidroin gene catalogue.</title>
        <authorList>
            <person name="Kono N."/>
            <person name="Nakamura H."/>
            <person name="Ohtoshi R."/>
            <person name="Moran D.A.P."/>
            <person name="Shinohara A."/>
            <person name="Yoshida Y."/>
            <person name="Fujiwara M."/>
            <person name="Mori M."/>
            <person name="Tomita M."/>
            <person name="Arakawa K."/>
        </authorList>
    </citation>
    <scope>NUCLEOTIDE SEQUENCE [LARGE SCALE GENOMIC DNA]</scope>
</reference>
<protein>
    <submittedName>
        <fullName evidence="1">Uncharacterized protein</fullName>
    </submittedName>
</protein>
<accession>A0A4Y2T9A0</accession>
<sequence length="159" mass="17573">MVEKGNIPSTAVAGPSFIDTNRLVCTGRNLTSRRHIWQDTGTNKGLSLVLGRSWLFWSSLSGSEVSFCSIGLIHGVNWPKEFEKSSAGLEVKEPTQSPPGGKTLFLRSDGSGFKTQFDQKILYVGLLHSKYDVECQTSFRWCGEKWCRGGPDLSVVFPI</sequence>